<keyword evidence="6" id="KW-1185">Reference proteome</keyword>
<dbReference type="Gene3D" id="2.20.70.140">
    <property type="match status" value="1"/>
</dbReference>
<feature type="domain" description="Trimeric autotransporter adhesin YadA-like head" evidence="1">
    <location>
        <begin position="868"/>
        <end position="893"/>
    </location>
</feature>
<dbReference type="Pfam" id="PF06536">
    <property type="entry name" value="Av_adeno_fibre"/>
    <property type="match status" value="1"/>
</dbReference>
<evidence type="ECO:0000259" key="1">
    <source>
        <dbReference type="Pfam" id="PF05658"/>
    </source>
</evidence>
<dbReference type="Pfam" id="PF05662">
    <property type="entry name" value="YadA_stalk"/>
    <property type="match status" value="8"/>
</dbReference>
<protein>
    <submittedName>
        <fullName evidence="5">ESPR-type extended signal peptide-containing protein</fullName>
    </submittedName>
</protein>
<evidence type="ECO:0000313" key="6">
    <source>
        <dbReference type="Proteomes" id="UP001624684"/>
    </source>
</evidence>
<accession>A0ABW8U794</accession>
<dbReference type="SUPFAM" id="SSF101967">
    <property type="entry name" value="Adhesin YadA, collagen-binding domain"/>
    <property type="match status" value="9"/>
</dbReference>
<feature type="domain" description="Trimeric autotransporter adhesin YadA-like stalk" evidence="2">
    <location>
        <begin position="4044"/>
        <end position="4067"/>
    </location>
</feature>
<comment type="caution">
    <text evidence="5">The sequence shown here is derived from an EMBL/GenBank/DDBJ whole genome shotgun (WGS) entry which is preliminary data.</text>
</comment>
<feature type="domain" description="Trimeric autotransporter adhesin YadA-like head" evidence="1">
    <location>
        <begin position="937"/>
        <end position="963"/>
    </location>
</feature>
<dbReference type="InterPro" id="IPR008640">
    <property type="entry name" value="Adhesin_Head_dom"/>
</dbReference>
<feature type="domain" description="Trimeric autotransporter adhesin YadA-like stalk" evidence="2">
    <location>
        <begin position="5235"/>
        <end position="5269"/>
    </location>
</feature>
<evidence type="ECO:0000259" key="3">
    <source>
        <dbReference type="Pfam" id="PF06536"/>
    </source>
</evidence>
<gene>
    <name evidence="5" type="ORF">ACJHVH_07940</name>
</gene>
<reference evidence="5 6" key="1">
    <citation type="submission" date="2024-11" db="EMBL/GenBank/DDBJ databases">
        <title>First Report of Moraxella oculi in Brazil in an Infectious Bovine Keratoconjunctivitis Outbreak.</title>
        <authorList>
            <person name="Carvalho C.V."/>
            <person name="Domingues R."/>
            <person name="Coutinho C."/>
            <person name="Honorio N.T.B.S."/>
            <person name="Faza D.R.L.R."/>
            <person name="Carvalho W.A."/>
            <person name="Machado A.B.F."/>
            <person name="Martins M.F."/>
            <person name="Gaspar E.B."/>
        </authorList>
    </citation>
    <scope>NUCLEOTIDE SEQUENCE [LARGE SCALE GENOMIC DNA]</scope>
    <source>
        <strain evidence="5 6">2117LE</strain>
    </source>
</reference>
<dbReference type="Gene3D" id="6.10.250.2040">
    <property type="match status" value="7"/>
</dbReference>
<feature type="domain" description="ESPR" evidence="4">
    <location>
        <begin position="1"/>
        <end position="45"/>
    </location>
</feature>
<evidence type="ECO:0000259" key="4">
    <source>
        <dbReference type="Pfam" id="PF13018"/>
    </source>
</evidence>
<dbReference type="Gene3D" id="6.20.50.100">
    <property type="match status" value="1"/>
</dbReference>
<dbReference type="Proteomes" id="UP001624684">
    <property type="component" value="Unassembled WGS sequence"/>
</dbReference>
<name>A0ABW8U794_9GAMM</name>
<dbReference type="InterPro" id="IPR011049">
    <property type="entry name" value="Serralysin-like_metalloprot_C"/>
</dbReference>
<dbReference type="CDD" id="cd12820">
    <property type="entry name" value="LbR_YadA-like"/>
    <property type="match status" value="6"/>
</dbReference>
<dbReference type="Pfam" id="PF13018">
    <property type="entry name" value="ESPR"/>
    <property type="match status" value="1"/>
</dbReference>
<dbReference type="InterPro" id="IPR024973">
    <property type="entry name" value="ESPR"/>
</dbReference>
<dbReference type="RefSeq" id="WP_407069436.1">
    <property type="nucleotide sequence ID" value="NZ_JBJJXE010000014.1"/>
</dbReference>
<feature type="domain" description="Trimeric autotransporter adhesin YadA-like head" evidence="1">
    <location>
        <begin position="422"/>
        <end position="446"/>
    </location>
</feature>
<proteinExistence type="predicted"/>
<dbReference type="InterPro" id="IPR008635">
    <property type="entry name" value="Coiled_stalk_dom"/>
</dbReference>
<feature type="domain" description="Trimeric autotransporter adhesin YadA-like head" evidence="1">
    <location>
        <begin position="3867"/>
        <end position="3891"/>
    </location>
</feature>
<evidence type="ECO:0000259" key="2">
    <source>
        <dbReference type="Pfam" id="PF05662"/>
    </source>
</evidence>
<sequence>MNSIYKVIFNKTTGTYQAVAEFAKSQTKSSGVVGSIASPASSPAMSKYLTLPAMVMLAMGVLVAVPANANPSGEKVATALKVKAGGGKGQITNGLTAAGITGTVNLCYFVDSPYSSVFCSNNIQGIHDGLSNSVYLGKNLQAEGKGTEAVVIGENAYGTATHVVSLGKQAKAKADGATAVGAKAQALASHSVALGGDQSTGAKVDEGADYSLAVMAGAKVNENKKNGIAIGQGATIGVDDSDADNSNRATAIGTNAFANGNRALALGASLLNDDLTSDDAQEDTDLSEIEEADERSKAISARYSRTRATADDTIAIGTAARATADKATALGYRAAAEGANAQAFGSQAVASGISSLAQGTSAKATSINAQAFGNQAQASGVNATAIGTSSQASGHFSQALGATAEATKFGAQAFGLLASAKEHNAIAIGTGTKALGKNSQALGNSAVAEGAGSQALGTKAKSRGKRSLAAGFEAQTGDNAENALALGNKANSSVASGVALGAGSVADRVAIVGATASHTTADPKQNQVYSPISGVLTLQFNNNQPDFRQEREFEKAIKDTVKGNHGAVSVGNGTNTRQITNVAAGSADSDAVNVAQLKALANTPIFIEADNNGAVPVKLGERLPITGAVDGGITTNADLAKNGLTIGIKTRPDGGLDLNAQGVGIKLDQNNGGQPAGSPLSLSNNGLKFNFKDADFQLVDEDGVKKLALKAGADETKYFADADNDTVTPATSKDAAKAFTNDKNVLGIKGGLTGEEAKAGAKNITTKIDADNNTIEVALKPDVKGLHSLQFADGQGIKIGDGNTQVQNNQAIAIGKGASVISGGQVGLGLRKAPGFNENLSGAPIAQHQLGPYYQLVHGVAIGDHAYSGTSSTAIGGRAKAGNAYSVALGSNSFTKEEGGVALGAASFVTGASGVAIGREAVSTGAFAQALGSVSSATGEKSFAVGHSATASGKRGIAIGASSNGSNGMNKLYQKDANQGAHATADDTIALGSNSKATQDKAIAIGRGAQATVADGVALGAGSVADRDGFKQPVTATDKATFDASQVYTPISDAVVRDATGSTVELAKHRTDVAATAKNTKGAVSVGSADGTRQITSLAAGSNDTDAVNVAQLKSLAATPMIFQADENGQVERKLGERLPIKGKENSGITTSVNVANSGIDIAVKPDTKKGVEVGADGVAVKLDNQKGVKFGDDGKIEVNLANNKGLEFDGAGDQGIAVKAGDGIEVDATGVKVKPKNDGALTVDGNGVAVNVDNQGIKIEGNQLAVKANANKGIKVDGDGIGINLKAGDNLLSFDNNALTVNPQNVVEQAQLPVVYTDKQGNKLTKVGDEFYQVINGGRARVATPRDQVIASMNNGTNNTKQAPMTLANVQSSIELDNRLGGGPTLTSQKPANFDTIKNNAATVEDVMKVGFNLQNNSQAKDFVQAFDTLNVVDGKGTMAIVTTDNEGKVNTIKVDVKAKHNGGLSIDDRGVSVDVDNKTIQLSPEGKVAAKTTNLTVDQAGDEQGKVKLADGQNDGNALVTAKTVADAINESGFTLTTDKTGTGTVTGKQDQLIKAGEKVTIEAGDNIAITQDKGKVSIRTKREVDFGKVTVGDDTDEFYGVRTPIRITSNGMGGHEQNHITGLTHTLQPAGDSHQQLILNNDLDISSKDADSLKLSRAATVADALSTGFNLQENGNSRDFVRAYDTVNFVDSDSVQTKVVTDKNGKISRISNEIKVNPNQGLERTQAGVGIKLKPSAGNPLNVNEYGLGLDYDVDKLAVKDQILTVNTTDLFVSDDPDNADGNTGRVQLDDPAKGKALVTAQGVADAINESGFLLKAEDETVKLVSPGDSVNIKAEKTDQGNGNIRVFEENGDIVIGTADDVNFNTVKVEEELKVGDVKIDQDGINAGNKQITNVKEGEKDTDAVNVKQLKDSATKYFADTDFDESQTAATSKDKAKAAKDNVIGIKGGVTGDEKQDGASNITTKLISDKNTLEVTLNPVLKGLKSIQFAKDQGITMGDTRTLASDPTATAIGRGANATAFGAQAFGRDAMASAQYANALGNRAIATAQGAQAFGAFSSADADFAQTLGMAATANQIGALALGAVAEAKSVGGVALGALSVADRAAIQAPVTTNQTANATNQVYSAVTGDQNQALNTAITATVKGNLGAVSVGDQNNTRQITNVAAGSSDTDAANIAQLKAVAELPMSFEADKGQNNQDNDKVVTRKLGESLKVNGKANSGITTSVNAGKDGIDIAVNLNTDKGVKFGTDGKVEVNLANNKGLEFDGAGDKGIAVKAGDGIEVDATGVKVKPKNDGALTVDGNGVAVNVNNEKGIEIGTDNKLAVKANTNKGIKVDGDGIGINLKAGDNPLRFDDQGALTFNTQKAVEQAQLPVVYTDKAGNKVAKLGDKFYQVNPLNGNPTRQEVDPKDVIASMNNGLNQTQDAPMTLANVAHNITPKTALGDNTVLYSDKPVELFGKTLSNAATVGDVLNAGFNLKERGNNKDFVQAFDTLDIIDGNGTTARVETDAARKVNKIAFDVKPNRQKGIMVDENGVGVNIDDNAGLEFKPADNQAEAKLAVKADGTTIKVENNTVKAKTTTLTPNAQTGKINTPDDDEGNALVTAKTVADAINNSGFTLATSQSGTGQAVGESQLIKTGEKVIIDAGDNMSVIQAGGRVSIATKDDVVFKHVLADDIMAKNSLTVGDTTDGRKAVKITSTGKAGSEKNIITGLSDTLPRLGDAAIQQAISADLDISSDQADNAKLSRAATVADALSTGFNLQENGVAKDFVKAYDTIDFVDGQGTRVMVDSPAGDKKNTIRVDLNLDPAKGLEINQEKGGLLGIKLRDEDSNPLYVDENGLTVLTTNLATTADGKLVEPDTDDENSLVNAKSIVDAINHSGFVAKANGDAGEVIHPGDTLELTNGRNIEISRDGGKFTINTAKDAIFNSLSVGGEYGNVMIDEHGVRMGDVHIGPTGINAGDTRITHVADGVDPSDAVNVSQLLNGMAQSAEHVTSEDGSIFVQQSVNPSTKATTFDLSVNTDDVTITKGDEGKIKAKTTTLTPNENGKIDTPNGSNENALVTAGDIANAINNSGFTLQANGKEGKLVKAGDTISIKDGDNIKVTQDENGNLTVATKQDVAFETVKVGDTLQVDNLLKVGDINITPESITVGNTTDGRQAIRVTSEGNAGREKNTITGLTHNLTQAGRDQLNVGPANDFLDLDNIKVDLTEKQKVLSSAATVRDVLSTGFNLHNDGAPKDFVRTYDTIDFASTKSAGITVSTDPFKDNKISKITVDVKTDPNKGIEVTDNGLGIKLQTGNNPLYVNQDGLGINAQTLVENAQLPVVYTDAAGNKLSIKDGKFVGEDGKAVDPADVIASINNGKGSTTQPTNLANVAGNLTPTYNAGDMIVGPDGKLINEPVTEATRVQEAPQGQDLANMYNNAATVGDVLNAGFNLQENGWSRDFVKAYDTVNFIDGEGTKASVITDQNGKESMIKFDINVDDTKGITIAPNTGKLGIKINADGPLITDKDGLNIQTDGTTIKVEGNQLIANTATLDDANKDGKIEIGRDGDQNALVTAKTVADAINKAGFKIATKQGDGGEIIGDAKDALIKAGEAATFEAANNIKLKQQGGQVTIATKDDVNFTSVQFGDNGPKITKDAQDSLKVSGNNGTDPVKITNVKAGDQDTDAVNFSQLTQAKADAATKYFADQGDATSKDVARAVAGNKIGIKGGQTGKQLNDKNITTKFDEVNNLIEVALNPDVKGLNSLQFADGQGIKIGDKNTKADAGIAIGRGATAEKNTIVGIGLKGNPEFKLDYSSAPKHASGKTYAPGDGVAVGDDGIAAKGATALGSHAHAKGVFGVAAGINSVANGTAAISIGAGSQAIADGSIAQGREAVALGSYSSAMGYVSLADGAGAIASGHSATAQGVRAIAIGSGNAFSDKYDDSTNTQATKVDAIALGSNAKSVAERAIAIGRDAKAERADGVALGSSSVADRAAVTGAVITSTQTVDGQKVNQVYSPVDNFAGNQTDVVDDLDMVIRNTVKGNLGAVSVGDQDNTRQITNVAAGSSDTDAANIAQLKAVAGLPFTVEADQLGSVDVKLGDRLPIKGATNGGIITKADLATNGLTVEVKPNNAMGVQLTPGGVAVKIEEGNNNPLQFGNKGGIELKVDDNTLAVDNDTNVLGGDKKLKVKLADKGGIIANDAGNNGDKGLRVNVDETTIKLNENGQVAAKTTALVDTNQDGKIDDPDNGDSLVTAKTVANAINNSGFTLATSQDGNGQAVGDSALIKAGEKVTLEAGDNISVTQAGGKVRVTTTDDVVFNNVSAKQGVVVGDTADGRTAIKITSEGETGREKNIITGLSDNLPRLGIDAIQQAISPDLDISSGKADPSKLSRAANVSDVLSTGFNLQANGEAKDFIRAYDTIDFVDGDFSKVDIKNDTNSNKSTIRLNINAQGLVENAQLPVVYTDKKGNKLVKKDGAFYQVTPNGGASRIKVENDQVIASMNNGNGETKQAPMTLANVAHNITIKPTIDNKPAFYSDKPKNADAIQNNAATVGDVLNAGFNLKERGNNKDFVQAFDTLDIIDGNGTTARVNTDEARQSSTITFDVKPNRQKGIMVDTDGVGINIDENAGLEFKQTADKSASKLAVKADGTTIKVEGNAVKANTTDLTVNTDISNIDADDLGEVKLAKEDQGNALVTAKSVADAINNSGFVLTVDKADDESGEVEGDEPFLVSSGEKLGLKAGKNIKLTQQGGQVTFATKDDLDLTTAVFTDQGGNKTGVGGSGVFIVPNGVNPETQPNDIVTLTVNGLNNGGNSITNVKSNLVDNDIATEVPAQNRKDSLAGKVNNAATVGDVLNAGWNLQNNGQPVDVISHADSVNFINGRGTTVVTDNDPATGTTTIKVDSPIAYVGGNEADATDTATPSNTVKLYGKDNSPVQVTNIASGVRGKVTPTGDNGSQTAKDVANAIKTATGDTLNNAVNVGDLKDTINDTITTVSTDAYGLKDKAGKEFKQSLGTTAQITGDDNINTEVVEVTSQDGTKGHALKVSLNPTLEIGAKDGKDGKDGVDGKIGINGKDGSAIVLNGKDGSIGLNGKDGKDGLTFKAADGAQGVDGKDGAHGLPGKNGQTRIVYETKDKDGSTKTEEVANLNDGLIFTGNNGELNRHKLNSVVKIVGEGVDATESGRFESATGNINVKANGTDALEIQLSKDIDLTKDGSITIGDTVLTGNGLTIDKGPSVTKGGINAGGKKVTNVADGTDDADAVNVKQLKDARTTVTSSDNSISVVDLNNGQDGKN</sequence>
<feature type="domain" description="Trimeric autotransporter adhesin YadA-like head" evidence="1">
    <location>
        <begin position="378"/>
        <end position="402"/>
    </location>
</feature>
<feature type="domain" description="Trimeric autotransporter adhesin YadA-like head" evidence="1">
    <location>
        <begin position="983"/>
        <end position="1009"/>
    </location>
</feature>
<feature type="domain" description="Trimeric autotransporter adhesin YadA-like stalk" evidence="2">
    <location>
        <begin position="578"/>
        <end position="602"/>
    </location>
</feature>
<feature type="domain" description="Trimeric autotransporter adhesin YadA-like stalk" evidence="2">
    <location>
        <begin position="3659"/>
        <end position="3692"/>
    </location>
</feature>
<dbReference type="Pfam" id="PF05658">
    <property type="entry name" value="YadA_head"/>
    <property type="match status" value="11"/>
</dbReference>
<dbReference type="Gene3D" id="2.150.10.10">
    <property type="entry name" value="Serralysin-like metalloprotease, C-terminal"/>
    <property type="match status" value="8"/>
</dbReference>
<dbReference type="SUPFAM" id="SSF101999">
    <property type="entry name" value="Trimeric adhesin"/>
    <property type="match status" value="7"/>
</dbReference>
<feature type="domain" description="Trimeric autotransporter adhesin YadA-like stalk" evidence="2">
    <location>
        <begin position="2966"/>
        <end position="2998"/>
    </location>
</feature>
<feature type="domain" description="Trimeric autotransporter adhesin YadA-like head" evidence="1">
    <location>
        <begin position="3935"/>
        <end position="3961"/>
    </location>
</feature>
<dbReference type="EMBL" id="JBJJXE010000014">
    <property type="protein sequence ID" value="MFL1732916.1"/>
    <property type="molecule type" value="Genomic_DNA"/>
</dbReference>
<organism evidence="5 6">
    <name type="scientific">Moraxella oculi</name>
    <dbReference type="NCBI Taxonomy" id="2940516"/>
    <lineage>
        <taxon>Bacteria</taxon>
        <taxon>Pseudomonadati</taxon>
        <taxon>Pseudomonadota</taxon>
        <taxon>Gammaproteobacteria</taxon>
        <taxon>Moraxellales</taxon>
        <taxon>Moraxellaceae</taxon>
        <taxon>Moraxella</taxon>
    </lineage>
</organism>
<feature type="domain" description="Avian adenovirus fibre N-terminal" evidence="3">
    <location>
        <begin position="1242"/>
        <end position="1286"/>
    </location>
</feature>
<dbReference type="Gene3D" id="3.90.1780.10">
    <property type="entry name" value="Trimeric adhesin"/>
    <property type="match status" value="16"/>
</dbReference>
<feature type="domain" description="Trimeric autotransporter adhesin YadA-like head" evidence="1">
    <location>
        <begin position="308"/>
        <end position="334"/>
    </location>
</feature>
<feature type="domain" description="Trimeric autotransporter adhesin YadA-like stalk" evidence="2">
    <location>
        <begin position="1094"/>
        <end position="1118"/>
    </location>
</feature>
<dbReference type="InterPro" id="IPR010537">
    <property type="entry name" value="Avian_adenovirus_fibre_N"/>
</dbReference>
<feature type="domain" description="Trimeric autotransporter adhesin YadA-like head" evidence="1">
    <location>
        <begin position="172"/>
        <end position="196"/>
    </location>
</feature>
<feature type="domain" description="Trimeric autotransporter adhesin YadA-like head" evidence="1">
    <location>
        <begin position="3895"/>
        <end position="3920"/>
    </location>
</feature>
<feature type="domain" description="Trimeric autotransporter adhesin YadA-like stalk" evidence="2">
    <location>
        <begin position="1894"/>
        <end position="1925"/>
    </location>
</feature>
<feature type="domain" description="Trimeric autotransporter adhesin YadA-like head" evidence="1">
    <location>
        <begin position="248"/>
        <end position="268"/>
    </location>
</feature>
<feature type="non-terminal residue" evidence="5">
    <location>
        <position position="5281"/>
    </location>
</feature>
<evidence type="ECO:0000313" key="5">
    <source>
        <dbReference type="EMBL" id="MFL1732916.1"/>
    </source>
</evidence>
<feature type="domain" description="Trimeric autotransporter adhesin YadA-like stalk" evidence="2">
    <location>
        <begin position="2163"/>
        <end position="2186"/>
    </location>
</feature>
<dbReference type="InterPro" id="IPR037174">
    <property type="entry name" value="Trimeric_adhesin"/>
</dbReference>